<feature type="domain" description="Amidohydrolase-related" evidence="9">
    <location>
        <begin position="7"/>
        <end position="327"/>
    </location>
</feature>
<evidence type="ECO:0000256" key="6">
    <source>
        <dbReference type="ARBA" id="ARBA00036832"/>
    </source>
</evidence>
<organism evidence="10 11">
    <name type="scientific">Dactylonectria estremocensis</name>
    <dbReference type="NCBI Taxonomy" id="1079267"/>
    <lineage>
        <taxon>Eukaryota</taxon>
        <taxon>Fungi</taxon>
        <taxon>Dikarya</taxon>
        <taxon>Ascomycota</taxon>
        <taxon>Pezizomycotina</taxon>
        <taxon>Sordariomycetes</taxon>
        <taxon>Hypocreomycetidae</taxon>
        <taxon>Hypocreales</taxon>
        <taxon>Nectriaceae</taxon>
        <taxon>Dactylonectria</taxon>
    </lineage>
</organism>
<keyword evidence="4" id="KW-0862">Zinc</keyword>
<dbReference type="PANTHER" id="PTHR21240:SF29">
    <property type="entry name" value="AMIDOHYDROLASE-RELATED DOMAIN-CONTAINING PROTEIN"/>
    <property type="match status" value="1"/>
</dbReference>
<dbReference type="SUPFAM" id="SSF51556">
    <property type="entry name" value="Metallo-dependent hydrolases"/>
    <property type="match status" value="1"/>
</dbReference>
<proteinExistence type="inferred from homology"/>
<evidence type="ECO:0000313" key="11">
    <source>
        <dbReference type="Proteomes" id="UP000717696"/>
    </source>
</evidence>
<protein>
    <recommendedName>
        <fullName evidence="7">6-methylsalicylate decarboxylase</fullName>
        <ecNumber evidence="7">4.1.1.52</ecNumber>
    </recommendedName>
</protein>
<comment type="caution">
    <text evidence="10">The sequence shown here is derived from an EMBL/GenBank/DDBJ whole genome shotgun (WGS) entry which is preliminary data.</text>
</comment>
<evidence type="ECO:0000256" key="4">
    <source>
        <dbReference type="ARBA" id="ARBA00022833"/>
    </source>
</evidence>
<name>A0A9P9J0W4_9HYPO</name>
<keyword evidence="3 8" id="KW-0210">Decarboxylase</keyword>
<dbReference type="GO" id="GO:0046872">
    <property type="term" value="F:metal ion binding"/>
    <property type="evidence" value="ECO:0007669"/>
    <property type="project" value="UniProtKB-KW"/>
</dbReference>
<dbReference type="Pfam" id="PF04909">
    <property type="entry name" value="Amidohydro_2"/>
    <property type="match status" value="1"/>
</dbReference>
<sequence length="334" mass="37389">MSPCAKIDTHCHFLPPEYRDALAKNGHTNPDGMPAIPEWSVEGHLKMMKLVNVTKSYLSISTPGTDLVAGDNALARKLTRHVNDYAGELKKNDPQHFGFFASLALQDFEGSLLEIPHVFKNLNADGVTVMTNLHGSYLGHKDFDPIFNELNRRHAIVFIHPTTPCLSSGTHATPIAHVPRPMFEFLFDTARAVINLFLSGTVSRCPNITWLVPHCGGAFPPLINRFASIAPIVGLTGADPNLNPKWVKEQLNNRFYFDTAGFAFPEMIKGLLEYVTVDRILFGSDFPYTNLKYVETLSEQHDQHLPHVFPEEEDREKVNLKNAVQLFARKSTSL</sequence>
<dbReference type="InterPro" id="IPR006680">
    <property type="entry name" value="Amidohydro-rel"/>
</dbReference>
<reference evidence="10" key="1">
    <citation type="journal article" date="2021" name="Nat. Commun.">
        <title>Genetic determinants of endophytism in the Arabidopsis root mycobiome.</title>
        <authorList>
            <person name="Mesny F."/>
            <person name="Miyauchi S."/>
            <person name="Thiergart T."/>
            <person name="Pickel B."/>
            <person name="Atanasova L."/>
            <person name="Karlsson M."/>
            <person name="Huettel B."/>
            <person name="Barry K.W."/>
            <person name="Haridas S."/>
            <person name="Chen C."/>
            <person name="Bauer D."/>
            <person name="Andreopoulos W."/>
            <person name="Pangilinan J."/>
            <person name="LaButti K."/>
            <person name="Riley R."/>
            <person name="Lipzen A."/>
            <person name="Clum A."/>
            <person name="Drula E."/>
            <person name="Henrissat B."/>
            <person name="Kohler A."/>
            <person name="Grigoriev I.V."/>
            <person name="Martin F.M."/>
            <person name="Hacquard S."/>
        </authorList>
    </citation>
    <scope>NUCLEOTIDE SEQUENCE</scope>
    <source>
        <strain evidence="10">MPI-CAGE-AT-0021</strain>
    </source>
</reference>
<dbReference type="EMBL" id="JAGMUU010000015">
    <property type="protein sequence ID" value="KAH7137419.1"/>
    <property type="molecule type" value="Genomic_DNA"/>
</dbReference>
<comment type="catalytic activity">
    <reaction evidence="6">
        <text>6-methylsalicylate + H(+) = 3-methylphenol + CO2</text>
        <dbReference type="Rhea" id="RHEA:23112"/>
        <dbReference type="ChEBI" id="CHEBI:15378"/>
        <dbReference type="ChEBI" id="CHEBI:16526"/>
        <dbReference type="ChEBI" id="CHEBI:17231"/>
        <dbReference type="ChEBI" id="CHEBI:36658"/>
        <dbReference type="EC" id="4.1.1.52"/>
    </reaction>
    <physiologicalReaction direction="left-to-right" evidence="6">
        <dbReference type="Rhea" id="RHEA:23113"/>
    </physiologicalReaction>
</comment>
<dbReference type="Gene3D" id="3.20.20.140">
    <property type="entry name" value="Metal-dependent hydrolases"/>
    <property type="match status" value="1"/>
</dbReference>
<evidence type="ECO:0000256" key="3">
    <source>
        <dbReference type="ARBA" id="ARBA00022793"/>
    </source>
</evidence>
<dbReference type="Proteomes" id="UP000717696">
    <property type="component" value="Unassembled WGS sequence"/>
</dbReference>
<evidence type="ECO:0000256" key="2">
    <source>
        <dbReference type="ARBA" id="ARBA00022723"/>
    </source>
</evidence>
<comment type="similarity">
    <text evidence="1">Belongs to the metallo-dependent hydrolases superfamily. ACMSD family.</text>
</comment>
<evidence type="ECO:0000256" key="5">
    <source>
        <dbReference type="ARBA" id="ARBA00023239"/>
    </source>
</evidence>
<gene>
    <name evidence="10" type="ORF">B0J13DRAFT_448640</name>
</gene>
<dbReference type="OrthoDB" id="2832284at2759"/>
<dbReference type="InterPro" id="IPR032465">
    <property type="entry name" value="ACMSD"/>
</dbReference>
<evidence type="ECO:0000256" key="8">
    <source>
        <dbReference type="RuleBase" id="RU366045"/>
    </source>
</evidence>
<dbReference type="GO" id="GO:0019748">
    <property type="term" value="P:secondary metabolic process"/>
    <property type="evidence" value="ECO:0007669"/>
    <property type="project" value="TreeGrafter"/>
</dbReference>
<dbReference type="AlphaFoldDB" id="A0A9P9J0W4"/>
<evidence type="ECO:0000256" key="7">
    <source>
        <dbReference type="ARBA" id="ARBA00038889"/>
    </source>
</evidence>
<dbReference type="GO" id="GO:0016787">
    <property type="term" value="F:hydrolase activity"/>
    <property type="evidence" value="ECO:0007669"/>
    <property type="project" value="InterPro"/>
</dbReference>
<dbReference type="InterPro" id="IPR032466">
    <property type="entry name" value="Metal_Hydrolase"/>
</dbReference>
<keyword evidence="5 8" id="KW-0456">Lyase</keyword>
<keyword evidence="2" id="KW-0479">Metal-binding</keyword>
<dbReference type="GO" id="GO:0047596">
    <property type="term" value="F:6-methylsalicylate decarboxylase activity"/>
    <property type="evidence" value="ECO:0007669"/>
    <property type="project" value="UniProtKB-EC"/>
</dbReference>
<accession>A0A9P9J0W4</accession>
<evidence type="ECO:0000313" key="10">
    <source>
        <dbReference type="EMBL" id="KAH7137419.1"/>
    </source>
</evidence>
<dbReference type="EC" id="4.1.1.52" evidence="7"/>
<evidence type="ECO:0000259" key="9">
    <source>
        <dbReference type="Pfam" id="PF04909"/>
    </source>
</evidence>
<dbReference type="GO" id="GO:0005829">
    <property type="term" value="C:cytosol"/>
    <property type="evidence" value="ECO:0007669"/>
    <property type="project" value="TreeGrafter"/>
</dbReference>
<dbReference type="PANTHER" id="PTHR21240">
    <property type="entry name" value="2-AMINO-3-CARBOXYLMUCONATE-6-SEMIALDEHYDE DECARBOXYLASE"/>
    <property type="match status" value="1"/>
</dbReference>
<evidence type="ECO:0000256" key="1">
    <source>
        <dbReference type="ARBA" id="ARBA00005871"/>
    </source>
</evidence>
<keyword evidence="11" id="KW-1185">Reference proteome</keyword>